<organism evidence="3 4">
    <name type="scientific">Roseofilum acuticapitatum BLCC-M154</name>
    <dbReference type="NCBI Taxonomy" id="3022444"/>
    <lineage>
        <taxon>Bacteria</taxon>
        <taxon>Bacillati</taxon>
        <taxon>Cyanobacteriota</taxon>
        <taxon>Cyanophyceae</taxon>
        <taxon>Desertifilales</taxon>
        <taxon>Desertifilaceae</taxon>
        <taxon>Roseofilum</taxon>
        <taxon>Roseofilum acuticapitatum</taxon>
    </lineage>
</organism>
<comment type="caution">
    <text evidence="3">The sequence shown here is derived from an EMBL/GenBank/DDBJ whole genome shotgun (WGS) entry which is preliminary data.</text>
</comment>
<dbReference type="PANTHER" id="PTHR46268:SF8">
    <property type="entry name" value="UNIVERSAL STRESS PROTEIN SLL1388"/>
    <property type="match status" value="1"/>
</dbReference>
<evidence type="ECO:0000256" key="1">
    <source>
        <dbReference type="ARBA" id="ARBA00008791"/>
    </source>
</evidence>
<feature type="domain" description="UspA" evidence="2">
    <location>
        <begin position="3"/>
        <end position="152"/>
    </location>
</feature>
<reference evidence="3 4" key="1">
    <citation type="submission" date="2023-01" db="EMBL/GenBank/DDBJ databases">
        <title>Novel diversity within Roseofilum (Cyanobacteria; Desertifilaceae) from marine benthic mats with descriptions of four novel species.</title>
        <authorList>
            <person name="Wang Y."/>
            <person name="Berthold D.E."/>
            <person name="Hu J."/>
            <person name="Lefler F.W."/>
            <person name="Laughinghouse H.D. IV."/>
        </authorList>
    </citation>
    <scope>NUCLEOTIDE SEQUENCE [LARGE SCALE GENOMIC DNA]</scope>
    <source>
        <strain evidence="3 4">BLCC-M154</strain>
    </source>
</reference>
<dbReference type="EMBL" id="JAQOSP010000100">
    <property type="protein sequence ID" value="MDJ1170732.1"/>
    <property type="molecule type" value="Genomic_DNA"/>
</dbReference>
<dbReference type="InterPro" id="IPR014729">
    <property type="entry name" value="Rossmann-like_a/b/a_fold"/>
</dbReference>
<gene>
    <name evidence="3" type="ORF">PMG71_14970</name>
</gene>
<dbReference type="RefSeq" id="WP_283754490.1">
    <property type="nucleotide sequence ID" value="NZ_JAQOSP010000100.1"/>
</dbReference>
<protein>
    <submittedName>
        <fullName evidence="3">Universal stress protein</fullName>
    </submittedName>
</protein>
<dbReference type="Pfam" id="PF00582">
    <property type="entry name" value="Usp"/>
    <property type="match status" value="1"/>
</dbReference>
<evidence type="ECO:0000313" key="4">
    <source>
        <dbReference type="Proteomes" id="UP001235303"/>
    </source>
</evidence>
<accession>A0ABT7AUZ3</accession>
<keyword evidence="4" id="KW-1185">Reference proteome</keyword>
<dbReference type="InterPro" id="IPR006016">
    <property type="entry name" value="UspA"/>
</dbReference>
<sequence>MVYQKILVALDRSIQAETIFEKGLVLAQQFSAQMMLFHRLALEESSLFTYVGPYGHTLTNFSQAVQEQMTQETEQTRQWLTSYCDRAQEVGVSCEWEWKMGDTGRWICNLAKSWGADLIIVGRRGRHGVTEVLLGSVSNYVVHRAGCSVLVVQETPLLSDRT</sequence>
<evidence type="ECO:0000313" key="3">
    <source>
        <dbReference type="EMBL" id="MDJ1170732.1"/>
    </source>
</evidence>
<dbReference type="Proteomes" id="UP001235303">
    <property type="component" value="Unassembled WGS sequence"/>
</dbReference>
<evidence type="ECO:0000259" key="2">
    <source>
        <dbReference type="Pfam" id="PF00582"/>
    </source>
</evidence>
<dbReference type="Gene3D" id="3.40.50.620">
    <property type="entry name" value="HUPs"/>
    <property type="match status" value="1"/>
</dbReference>
<dbReference type="InterPro" id="IPR006015">
    <property type="entry name" value="Universal_stress_UspA"/>
</dbReference>
<proteinExistence type="inferred from homology"/>
<dbReference type="CDD" id="cd00293">
    <property type="entry name" value="USP-like"/>
    <property type="match status" value="1"/>
</dbReference>
<dbReference type="PRINTS" id="PR01438">
    <property type="entry name" value="UNVRSLSTRESS"/>
</dbReference>
<comment type="similarity">
    <text evidence="1">Belongs to the universal stress protein A family.</text>
</comment>
<name>A0ABT7AUZ3_9CYAN</name>
<dbReference type="PANTHER" id="PTHR46268">
    <property type="entry name" value="STRESS RESPONSE PROTEIN NHAX"/>
    <property type="match status" value="1"/>
</dbReference>
<dbReference type="SUPFAM" id="SSF52402">
    <property type="entry name" value="Adenine nucleotide alpha hydrolases-like"/>
    <property type="match status" value="1"/>
</dbReference>